<evidence type="ECO:0008006" key="8">
    <source>
        <dbReference type="Google" id="ProtNLM"/>
    </source>
</evidence>
<keyword evidence="4" id="KW-0479">Metal-binding</keyword>
<evidence type="ECO:0000313" key="6">
    <source>
        <dbReference type="EMBL" id="PVD38611.1"/>
    </source>
</evidence>
<protein>
    <recommendedName>
        <fullName evidence="8">Glycosyltransferase family 8 protein</fullName>
    </recommendedName>
</protein>
<evidence type="ECO:0000256" key="1">
    <source>
        <dbReference type="ARBA" id="ARBA00006351"/>
    </source>
</evidence>
<dbReference type="SUPFAM" id="SSF53448">
    <property type="entry name" value="Nucleotide-diphospho-sugar transferases"/>
    <property type="match status" value="1"/>
</dbReference>
<reference evidence="6 7" key="1">
    <citation type="submission" date="2018-04" db="EMBL/GenBank/DDBJ databases">
        <title>The genome of golden apple snail Pomacea canaliculata provides insight into stress tolerance and invasive adaptation.</title>
        <authorList>
            <person name="Liu C."/>
            <person name="Liu B."/>
            <person name="Ren Y."/>
            <person name="Zhang Y."/>
            <person name="Wang H."/>
            <person name="Li S."/>
            <person name="Jiang F."/>
            <person name="Yin L."/>
            <person name="Zhang G."/>
            <person name="Qian W."/>
            <person name="Fan W."/>
        </authorList>
    </citation>
    <scope>NUCLEOTIDE SEQUENCE [LARGE SCALE GENOMIC DNA]</scope>
    <source>
        <strain evidence="6">SZHN2017</strain>
        <tissue evidence="6">Muscle</tissue>
    </source>
</reference>
<comment type="caution">
    <text evidence="6">The sequence shown here is derived from an EMBL/GenBank/DDBJ whole genome shotgun (WGS) entry which is preliminary data.</text>
</comment>
<keyword evidence="2" id="KW-0328">Glycosyltransferase</keyword>
<evidence type="ECO:0000256" key="4">
    <source>
        <dbReference type="ARBA" id="ARBA00022723"/>
    </source>
</evidence>
<dbReference type="Proteomes" id="UP000245119">
    <property type="component" value="Linkage Group LG1"/>
</dbReference>
<dbReference type="PANTHER" id="PTHR13778">
    <property type="entry name" value="GLYCOSYLTRANSFERASE 8 DOMAIN-CONTAINING PROTEIN"/>
    <property type="match status" value="1"/>
</dbReference>
<dbReference type="GO" id="GO:0046872">
    <property type="term" value="F:metal ion binding"/>
    <property type="evidence" value="ECO:0007669"/>
    <property type="project" value="UniProtKB-KW"/>
</dbReference>
<name>A0A2T7PYX0_POMCA</name>
<evidence type="ECO:0000256" key="5">
    <source>
        <dbReference type="SAM" id="MobiDB-lite"/>
    </source>
</evidence>
<dbReference type="InterPro" id="IPR002495">
    <property type="entry name" value="Glyco_trans_8"/>
</dbReference>
<feature type="compositionally biased region" description="Polar residues" evidence="5">
    <location>
        <begin position="216"/>
        <end position="234"/>
    </location>
</feature>
<dbReference type="GO" id="GO:0005794">
    <property type="term" value="C:Golgi apparatus"/>
    <property type="evidence" value="ECO:0007669"/>
    <property type="project" value="TreeGrafter"/>
</dbReference>
<sequence>MDSTYRRLVDLDTVHVAIFADEKLFPGVVTLTNSIVSNTASPVTFHFVTFPSNATRLRLWITGSKLRNITFEIVELPINALEGKYRSRSPRKELSSPLNFARFYLQSLFPTVGKIIYIDSDCLVLELYNIQLSSDHPVSLLRICDLRRDKFPPPPPPPPPLRTYKNKKLNLTAKLIHWNGQRKPWMSCQSPLWNQYSVPDPCGRVQWCVKGVSHRPGSSTPEEQSPITYISQPDNDLANVLPNGV</sequence>
<accession>A0A2T7PYX0</accession>
<comment type="similarity">
    <text evidence="1">Belongs to the glycosyltransferase 8 family.</text>
</comment>
<dbReference type="OrthoDB" id="411524at2759"/>
<keyword evidence="7" id="KW-1185">Reference proteome</keyword>
<dbReference type="Pfam" id="PF01501">
    <property type="entry name" value="Glyco_transf_8"/>
    <property type="match status" value="1"/>
</dbReference>
<dbReference type="InterPro" id="IPR029044">
    <property type="entry name" value="Nucleotide-diphossugar_trans"/>
</dbReference>
<evidence type="ECO:0000256" key="2">
    <source>
        <dbReference type="ARBA" id="ARBA00022676"/>
    </source>
</evidence>
<dbReference type="EMBL" id="PZQS01000001">
    <property type="protein sequence ID" value="PVD38611.1"/>
    <property type="molecule type" value="Genomic_DNA"/>
</dbReference>
<gene>
    <name evidence="6" type="ORF">C0Q70_01227</name>
</gene>
<dbReference type="InterPro" id="IPR050748">
    <property type="entry name" value="Glycosyltrans_8_dom-fam"/>
</dbReference>
<dbReference type="PANTHER" id="PTHR13778:SF47">
    <property type="entry name" value="LIPOPOLYSACCHARIDE 1,3-GALACTOSYLTRANSFERASE"/>
    <property type="match status" value="1"/>
</dbReference>
<keyword evidence="3" id="KW-0808">Transferase</keyword>
<dbReference type="Gene3D" id="3.90.550.10">
    <property type="entry name" value="Spore Coat Polysaccharide Biosynthesis Protein SpsA, Chain A"/>
    <property type="match status" value="1"/>
</dbReference>
<evidence type="ECO:0000256" key="3">
    <source>
        <dbReference type="ARBA" id="ARBA00022679"/>
    </source>
</evidence>
<feature type="region of interest" description="Disordered" evidence="5">
    <location>
        <begin position="213"/>
        <end position="234"/>
    </location>
</feature>
<proteinExistence type="inferred from homology"/>
<organism evidence="6 7">
    <name type="scientific">Pomacea canaliculata</name>
    <name type="common">Golden apple snail</name>
    <dbReference type="NCBI Taxonomy" id="400727"/>
    <lineage>
        <taxon>Eukaryota</taxon>
        <taxon>Metazoa</taxon>
        <taxon>Spiralia</taxon>
        <taxon>Lophotrochozoa</taxon>
        <taxon>Mollusca</taxon>
        <taxon>Gastropoda</taxon>
        <taxon>Caenogastropoda</taxon>
        <taxon>Architaenioglossa</taxon>
        <taxon>Ampullarioidea</taxon>
        <taxon>Ampullariidae</taxon>
        <taxon>Pomacea</taxon>
    </lineage>
</organism>
<evidence type="ECO:0000313" key="7">
    <source>
        <dbReference type="Proteomes" id="UP000245119"/>
    </source>
</evidence>
<dbReference type="AlphaFoldDB" id="A0A2T7PYX0"/>
<dbReference type="GO" id="GO:0016757">
    <property type="term" value="F:glycosyltransferase activity"/>
    <property type="evidence" value="ECO:0007669"/>
    <property type="project" value="UniProtKB-KW"/>
</dbReference>